<evidence type="ECO:0000313" key="2">
    <source>
        <dbReference type="EMBL" id="KAI5384317.1"/>
    </source>
</evidence>
<keyword evidence="3" id="KW-1185">Reference proteome</keyword>
<evidence type="ECO:0000313" key="3">
    <source>
        <dbReference type="Proteomes" id="UP001058974"/>
    </source>
</evidence>
<feature type="region of interest" description="Disordered" evidence="1">
    <location>
        <begin position="59"/>
        <end position="114"/>
    </location>
</feature>
<gene>
    <name evidence="2" type="ORF">KIW84_071360</name>
</gene>
<protein>
    <submittedName>
        <fullName evidence="2">Uncharacterized protein</fullName>
    </submittedName>
</protein>
<comment type="caution">
    <text evidence="2">The sequence shown here is derived from an EMBL/GenBank/DDBJ whole genome shotgun (WGS) entry which is preliminary data.</text>
</comment>
<dbReference type="EMBL" id="JAMSHJ010000007">
    <property type="protein sequence ID" value="KAI5384317.1"/>
    <property type="molecule type" value="Genomic_DNA"/>
</dbReference>
<dbReference type="Proteomes" id="UP001058974">
    <property type="component" value="Chromosome 7"/>
</dbReference>
<proteinExistence type="predicted"/>
<dbReference type="AlphaFoldDB" id="A0A9D4VJ87"/>
<name>A0A9D4VJ87_PEA</name>
<evidence type="ECO:0000256" key="1">
    <source>
        <dbReference type="SAM" id="MobiDB-lite"/>
    </source>
</evidence>
<reference evidence="2 3" key="1">
    <citation type="journal article" date="2022" name="Nat. Genet.">
        <title>Improved pea reference genome and pan-genome highlight genomic features and evolutionary characteristics.</title>
        <authorList>
            <person name="Yang T."/>
            <person name="Liu R."/>
            <person name="Luo Y."/>
            <person name="Hu S."/>
            <person name="Wang D."/>
            <person name="Wang C."/>
            <person name="Pandey M.K."/>
            <person name="Ge S."/>
            <person name="Xu Q."/>
            <person name="Li N."/>
            <person name="Li G."/>
            <person name="Huang Y."/>
            <person name="Saxena R.K."/>
            <person name="Ji Y."/>
            <person name="Li M."/>
            <person name="Yan X."/>
            <person name="He Y."/>
            <person name="Liu Y."/>
            <person name="Wang X."/>
            <person name="Xiang C."/>
            <person name="Varshney R.K."/>
            <person name="Ding H."/>
            <person name="Gao S."/>
            <person name="Zong X."/>
        </authorList>
    </citation>
    <scope>NUCLEOTIDE SEQUENCE [LARGE SCALE GENOMIC DNA]</scope>
    <source>
        <strain evidence="2 3">cv. Zhongwan 6</strain>
    </source>
</reference>
<accession>A0A9D4VJ87</accession>
<sequence>MDMWTNVDVEDILPPQYHKGPGSPKKLRFKEHDEIWSRRRRPCIAYRCTKCDKFSHNSRKCHSNEYDPNALKRKRKTPRTKASSNVVEAEEVSETNVVKGVYETNDQDLDPKSQ</sequence>
<dbReference type="Gramene" id="Psat07G0136000-T1">
    <property type="protein sequence ID" value="KAI5384317.1"/>
    <property type="gene ID" value="KIW84_071360"/>
</dbReference>
<organism evidence="2 3">
    <name type="scientific">Pisum sativum</name>
    <name type="common">Garden pea</name>
    <name type="synonym">Lathyrus oleraceus</name>
    <dbReference type="NCBI Taxonomy" id="3888"/>
    <lineage>
        <taxon>Eukaryota</taxon>
        <taxon>Viridiplantae</taxon>
        <taxon>Streptophyta</taxon>
        <taxon>Embryophyta</taxon>
        <taxon>Tracheophyta</taxon>
        <taxon>Spermatophyta</taxon>
        <taxon>Magnoliopsida</taxon>
        <taxon>eudicotyledons</taxon>
        <taxon>Gunneridae</taxon>
        <taxon>Pentapetalae</taxon>
        <taxon>rosids</taxon>
        <taxon>fabids</taxon>
        <taxon>Fabales</taxon>
        <taxon>Fabaceae</taxon>
        <taxon>Papilionoideae</taxon>
        <taxon>50 kb inversion clade</taxon>
        <taxon>NPAAA clade</taxon>
        <taxon>Hologalegina</taxon>
        <taxon>IRL clade</taxon>
        <taxon>Fabeae</taxon>
        <taxon>Lathyrus</taxon>
    </lineage>
</organism>